<dbReference type="AlphaFoldDB" id="A0A0N9YE11"/>
<feature type="region of interest" description="Disordered" evidence="1">
    <location>
        <begin position="1"/>
        <end position="44"/>
    </location>
</feature>
<evidence type="ECO:0000313" key="2">
    <source>
        <dbReference type="EMBL" id="ALI29642.1"/>
    </source>
</evidence>
<dbReference type="EMBL" id="CP011269">
    <property type="protein sequence ID" value="ALI29642.1"/>
    <property type="molecule type" value="Genomic_DNA"/>
</dbReference>
<evidence type="ECO:0000256" key="1">
    <source>
        <dbReference type="SAM" id="MobiDB-lite"/>
    </source>
</evidence>
<accession>A0A0N9YE11</accession>
<protein>
    <submittedName>
        <fullName evidence="2">Uncharacterized protein</fullName>
    </submittedName>
</protein>
<sequence length="44" mass="4447">MRQIAPSGVTRLAGSYPPRRQGASVNPGLAGPSNVTLIEGTGPD</sequence>
<dbReference type="KEGG" id="mft:XA26_58570"/>
<gene>
    <name evidence="2" type="ORF">XA26_58570</name>
</gene>
<reference evidence="2 3" key="1">
    <citation type="journal article" date="2015" name="MBio">
        <title>Enzymatic Degradation of Phenazines Can Generate Energy and Protect Sensitive Organisms from Toxicity.</title>
        <authorList>
            <person name="Costa K.C."/>
            <person name="Bergkessel M."/>
            <person name="Saunders S."/>
            <person name="Korlach J."/>
            <person name="Newman D.K."/>
        </authorList>
    </citation>
    <scope>NUCLEOTIDE SEQUENCE [LARGE SCALE GENOMIC DNA]</scope>
    <source>
        <strain evidence="2 3">CT6</strain>
    </source>
</reference>
<evidence type="ECO:0000313" key="3">
    <source>
        <dbReference type="Proteomes" id="UP000057134"/>
    </source>
</evidence>
<dbReference type="Proteomes" id="UP000057134">
    <property type="component" value="Chromosome"/>
</dbReference>
<keyword evidence="3" id="KW-1185">Reference proteome</keyword>
<organism evidence="2 3">
    <name type="scientific">Mycolicibacterium fortuitum</name>
    <name type="common">Mycobacterium fortuitum</name>
    <dbReference type="NCBI Taxonomy" id="1766"/>
    <lineage>
        <taxon>Bacteria</taxon>
        <taxon>Bacillati</taxon>
        <taxon>Actinomycetota</taxon>
        <taxon>Actinomycetes</taxon>
        <taxon>Mycobacteriales</taxon>
        <taxon>Mycobacteriaceae</taxon>
        <taxon>Mycolicibacterium</taxon>
    </lineage>
</organism>
<name>A0A0N9YE11_MYCFO</name>
<proteinExistence type="predicted"/>